<evidence type="ECO:0000313" key="6">
    <source>
        <dbReference type="Proteomes" id="UP000460298"/>
    </source>
</evidence>
<sequence length="494" mass="52603">MPSYLSPGVYLEEVPSGVQPLEGVGTSTGAFVGRAERGVLDTPVLITNFTQFVTEFGSFMETGYLAYAVYSFFAEGGSRCYVVRVAASDAVKATMTIADGTDADLFTVDAASAGAWGNSLKLTIADPSSASATTHFKMVIQDGDRIEEFDNLSLDSIESKVNGISTLVTVHRLAAVSGRPANGTLSFPESGETGAGSDGTGTVDYTGTSSNRKGLSAFDVIDDINIVAIPDIAGQRSDILAAMTYCDNRKDCFFLVDPPKALAPTAVSTFKSGTGAYTGQAFDSANAALYYPWVMIQNPVSKVTITVPPSGVVAGTFSATDSLRGVHKAPAGTSDGYLNSVVGIERLVTKGEQDVLNPSGINVIRSFPGSGIAIWGARTLSSMAEWRYVNVRRLMMYIKESLDAGTQFVVFEPNSPVLWGQVRRTISAFLTRVWRDGALFGTKPEEAFFVKVDEENNPQEVRDAGQLVIEVGVAPVKPAEFVIIRISQQTQSTN</sequence>
<comment type="similarity">
    <text evidence="1">Belongs to the myoviridae tail sheath protein family.</text>
</comment>
<accession>A0A833GZ37</accession>
<feature type="domain" description="Tail sheath protein C-terminal" evidence="4">
    <location>
        <begin position="384"/>
        <end position="487"/>
    </location>
</feature>
<evidence type="ECO:0000256" key="1">
    <source>
        <dbReference type="ARBA" id="ARBA00008005"/>
    </source>
</evidence>
<evidence type="ECO:0000259" key="4">
    <source>
        <dbReference type="Pfam" id="PF17482"/>
    </source>
</evidence>
<protein>
    <submittedName>
        <fullName evidence="5">Phage tail sheath family protein</fullName>
    </submittedName>
</protein>
<dbReference type="Pfam" id="PF17482">
    <property type="entry name" value="Phage_sheath_1C"/>
    <property type="match status" value="1"/>
</dbReference>
<dbReference type="Pfam" id="PF04984">
    <property type="entry name" value="Phage_sheath_1"/>
    <property type="match status" value="1"/>
</dbReference>
<organism evidence="5 6">
    <name type="scientific">Leptonema illini</name>
    <dbReference type="NCBI Taxonomy" id="183"/>
    <lineage>
        <taxon>Bacteria</taxon>
        <taxon>Pseudomonadati</taxon>
        <taxon>Spirochaetota</taxon>
        <taxon>Spirochaetia</taxon>
        <taxon>Leptospirales</taxon>
        <taxon>Leptospiraceae</taxon>
        <taxon>Leptonema</taxon>
    </lineage>
</organism>
<feature type="domain" description="Tail sheath protein subtilisin-like" evidence="3">
    <location>
        <begin position="223"/>
        <end position="380"/>
    </location>
</feature>
<gene>
    <name evidence="5" type="ORF">F9K24_20415</name>
</gene>
<reference evidence="5 6" key="1">
    <citation type="submission" date="2019-10" db="EMBL/GenBank/DDBJ databases">
        <title>Extracellular Electron Transfer in a Candidatus Methanoperedens spp. Enrichment Culture.</title>
        <authorList>
            <person name="Berger S."/>
            <person name="Rangel Shaw D."/>
            <person name="Berben T."/>
            <person name="In 'T Zandt M."/>
            <person name="Frank J."/>
            <person name="Reimann J."/>
            <person name="Jetten M.S.M."/>
            <person name="Welte C.U."/>
        </authorList>
    </citation>
    <scope>NUCLEOTIDE SEQUENCE [LARGE SCALE GENOMIC DNA]</scope>
    <source>
        <strain evidence="5">SB12</strain>
    </source>
</reference>
<dbReference type="PANTHER" id="PTHR35861:SF1">
    <property type="entry name" value="PHAGE TAIL SHEATH PROTEIN"/>
    <property type="match status" value="1"/>
</dbReference>
<dbReference type="InterPro" id="IPR020287">
    <property type="entry name" value="Tail_sheath_C"/>
</dbReference>
<dbReference type="Proteomes" id="UP000460298">
    <property type="component" value="Unassembled WGS sequence"/>
</dbReference>
<comment type="caution">
    <text evidence="5">The sequence shown here is derived from an EMBL/GenBank/DDBJ whole genome shotgun (WGS) entry which is preliminary data.</text>
</comment>
<name>A0A833GZ37_9LEPT</name>
<dbReference type="AlphaFoldDB" id="A0A833GZ37"/>
<evidence type="ECO:0000313" key="5">
    <source>
        <dbReference type="EMBL" id="KAB2929270.1"/>
    </source>
</evidence>
<proteinExistence type="inferred from homology"/>
<dbReference type="Gene3D" id="3.40.50.11780">
    <property type="match status" value="2"/>
</dbReference>
<feature type="region of interest" description="Disordered" evidence="2">
    <location>
        <begin position="183"/>
        <end position="205"/>
    </location>
</feature>
<dbReference type="PANTHER" id="PTHR35861">
    <property type="match status" value="1"/>
</dbReference>
<dbReference type="InterPro" id="IPR035089">
    <property type="entry name" value="Phage_sheath_subtilisin"/>
</dbReference>
<evidence type="ECO:0000259" key="3">
    <source>
        <dbReference type="Pfam" id="PF04984"/>
    </source>
</evidence>
<dbReference type="EMBL" id="WBUI01000034">
    <property type="protein sequence ID" value="KAB2929270.1"/>
    <property type="molecule type" value="Genomic_DNA"/>
</dbReference>
<evidence type="ECO:0000256" key="2">
    <source>
        <dbReference type="SAM" id="MobiDB-lite"/>
    </source>
</evidence>
<dbReference type="InterPro" id="IPR052042">
    <property type="entry name" value="Tail_sheath_structural"/>
</dbReference>